<dbReference type="AlphaFoldDB" id="A0A2T6G9C3"/>
<dbReference type="EMBL" id="PYHP01000007">
    <property type="protein sequence ID" value="PUA40759.1"/>
    <property type="molecule type" value="Genomic_DNA"/>
</dbReference>
<dbReference type="Proteomes" id="UP000244184">
    <property type="component" value="Unassembled WGS sequence"/>
</dbReference>
<evidence type="ECO:0000259" key="2">
    <source>
        <dbReference type="PROSITE" id="PS50943"/>
    </source>
</evidence>
<dbReference type="PANTHER" id="PTHR46558:SF13">
    <property type="entry name" value="HTH-TYPE TRANSCRIPTIONAL REGULATOR IMMR"/>
    <property type="match status" value="1"/>
</dbReference>
<protein>
    <submittedName>
        <fullName evidence="3">XRE family transcriptional regulator</fullName>
    </submittedName>
</protein>
<reference evidence="3 4" key="1">
    <citation type="submission" date="2018-03" db="EMBL/GenBank/DDBJ databases">
        <title>Genome sequence of Paenibacillus elgii strain AC13 an antimicrobial compound producing bacteria.</title>
        <authorList>
            <person name="Kurokawa A.S."/>
            <person name="Araujo J.F."/>
            <person name="Costa R.A."/>
            <person name="Ortega D.B."/>
            <person name="Pires A.S."/>
            <person name="Pappas G.J.Jr."/>
            <person name="Franco O.L."/>
            <person name="Barreto C."/>
            <person name="Magalhaes B.S."/>
            <person name="Kruger R.H."/>
        </authorList>
    </citation>
    <scope>NUCLEOTIDE SEQUENCE [LARGE SCALE GENOMIC DNA]</scope>
    <source>
        <strain evidence="3 4">AC13</strain>
    </source>
</reference>
<dbReference type="Pfam" id="PF01381">
    <property type="entry name" value="HTH_3"/>
    <property type="match status" value="1"/>
</dbReference>
<dbReference type="SUPFAM" id="SSF47413">
    <property type="entry name" value="lambda repressor-like DNA-binding domains"/>
    <property type="match status" value="1"/>
</dbReference>
<gene>
    <name evidence="3" type="ORF">C8Z91_02720</name>
</gene>
<evidence type="ECO:0000313" key="3">
    <source>
        <dbReference type="EMBL" id="PUA40759.1"/>
    </source>
</evidence>
<dbReference type="InterPro" id="IPR010982">
    <property type="entry name" value="Lambda_DNA-bd_dom_sf"/>
</dbReference>
<dbReference type="InterPro" id="IPR001387">
    <property type="entry name" value="Cro/C1-type_HTH"/>
</dbReference>
<accession>A0A2T6G9C3</accession>
<dbReference type="CDD" id="cd00093">
    <property type="entry name" value="HTH_XRE"/>
    <property type="match status" value="1"/>
</dbReference>
<evidence type="ECO:0000256" key="1">
    <source>
        <dbReference type="ARBA" id="ARBA00023125"/>
    </source>
</evidence>
<dbReference type="PROSITE" id="PS50943">
    <property type="entry name" value="HTH_CROC1"/>
    <property type="match status" value="1"/>
</dbReference>
<proteinExistence type="predicted"/>
<dbReference type="GO" id="GO:0003677">
    <property type="term" value="F:DNA binding"/>
    <property type="evidence" value="ECO:0007669"/>
    <property type="project" value="UniProtKB-KW"/>
</dbReference>
<dbReference type="PANTHER" id="PTHR46558">
    <property type="entry name" value="TRACRIPTIONAL REGULATORY PROTEIN-RELATED-RELATED"/>
    <property type="match status" value="1"/>
</dbReference>
<organism evidence="3 4">
    <name type="scientific">Paenibacillus elgii</name>
    <dbReference type="NCBI Taxonomy" id="189691"/>
    <lineage>
        <taxon>Bacteria</taxon>
        <taxon>Bacillati</taxon>
        <taxon>Bacillota</taxon>
        <taxon>Bacilli</taxon>
        <taxon>Bacillales</taxon>
        <taxon>Paenibacillaceae</taxon>
        <taxon>Paenibacillus</taxon>
    </lineage>
</organism>
<evidence type="ECO:0000313" key="4">
    <source>
        <dbReference type="Proteomes" id="UP000244184"/>
    </source>
</evidence>
<dbReference type="Gene3D" id="1.10.260.40">
    <property type="entry name" value="lambda repressor-like DNA-binding domains"/>
    <property type="match status" value="1"/>
</dbReference>
<sequence>MHLLSQPRNLRIEPDGSLNYYFFDKWEDSFMSTVSERLRYARERINFKQKDVSERTGINNKTLSRYENGGSEPDINTLRVLADLYEVSLDWILTGKEPVTTNSSNEVDLESILAQKKVMFRGVELTETEKNLLELSLINVILKAKELYITKK</sequence>
<dbReference type="SMART" id="SM00530">
    <property type="entry name" value="HTH_XRE"/>
    <property type="match status" value="1"/>
</dbReference>
<comment type="caution">
    <text evidence="3">The sequence shown here is derived from an EMBL/GenBank/DDBJ whole genome shotgun (WGS) entry which is preliminary data.</text>
</comment>
<name>A0A2T6G9C3_9BACL</name>
<feature type="domain" description="HTH cro/C1-type" evidence="2">
    <location>
        <begin position="38"/>
        <end position="92"/>
    </location>
</feature>
<keyword evidence="1" id="KW-0238">DNA-binding</keyword>
<dbReference type="OrthoDB" id="1863321at2"/>